<dbReference type="PANTHER" id="PTHR31087:SF95">
    <property type="entry name" value="EXPRESSED PROTEIN"/>
    <property type="match status" value="1"/>
</dbReference>
<evidence type="ECO:0000256" key="1">
    <source>
        <dbReference type="ARBA" id="ARBA00005437"/>
    </source>
</evidence>
<dbReference type="AlphaFoldDB" id="A0AAU9N4Z0"/>
<gene>
    <name evidence="3" type="ORF">LVIROSA_LOCUS19814</name>
</gene>
<accession>A0AAU9N4Z0</accession>
<feature type="region of interest" description="Disordered" evidence="2">
    <location>
        <begin position="1"/>
        <end position="33"/>
    </location>
</feature>
<comment type="similarity">
    <text evidence="1">Belongs to the LOR family.</text>
</comment>
<comment type="caution">
    <text evidence="3">The sequence shown here is derived from an EMBL/GenBank/DDBJ whole genome shotgun (WGS) entry which is preliminary data.</text>
</comment>
<dbReference type="Gene3D" id="2.40.160.200">
    <property type="entry name" value="LURP1-related"/>
    <property type="match status" value="1"/>
</dbReference>
<dbReference type="SUPFAM" id="SSF54518">
    <property type="entry name" value="Tubby C-terminal domain-like"/>
    <property type="match status" value="1"/>
</dbReference>
<dbReference type="InterPro" id="IPR025659">
    <property type="entry name" value="Tubby-like_C"/>
</dbReference>
<name>A0AAU9N4Z0_9ASTR</name>
<dbReference type="InterPro" id="IPR038595">
    <property type="entry name" value="LOR_sf"/>
</dbReference>
<proteinExistence type="inferred from homology"/>
<evidence type="ECO:0000313" key="4">
    <source>
        <dbReference type="Proteomes" id="UP001157418"/>
    </source>
</evidence>
<reference evidence="3 4" key="1">
    <citation type="submission" date="2022-01" db="EMBL/GenBank/DDBJ databases">
        <authorList>
            <person name="Xiong W."/>
            <person name="Schranz E."/>
        </authorList>
    </citation>
    <scope>NUCLEOTIDE SEQUENCE [LARGE SCALE GENOMIC DNA]</scope>
</reference>
<evidence type="ECO:0000256" key="2">
    <source>
        <dbReference type="SAM" id="MobiDB-lite"/>
    </source>
</evidence>
<dbReference type="InterPro" id="IPR007612">
    <property type="entry name" value="LOR"/>
</dbReference>
<dbReference type="PANTHER" id="PTHR31087">
    <property type="match status" value="1"/>
</dbReference>
<organism evidence="3 4">
    <name type="scientific">Lactuca virosa</name>
    <dbReference type="NCBI Taxonomy" id="75947"/>
    <lineage>
        <taxon>Eukaryota</taxon>
        <taxon>Viridiplantae</taxon>
        <taxon>Streptophyta</taxon>
        <taxon>Embryophyta</taxon>
        <taxon>Tracheophyta</taxon>
        <taxon>Spermatophyta</taxon>
        <taxon>Magnoliopsida</taxon>
        <taxon>eudicotyledons</taxon>
        <taxon>Gunneridae</taxon>
        <taxon>Pentapetalae</taxon>
        <taxon>asterids</taxon>
        <taxon>campanulids</taxon>
        <taxon>Asterales</taxon>
        <taxon>Asteraceae</taxon>
        <taxon>Cichorioideae</taxon>
        <taxon>Cichorieae</taxon>
        <taxon>Lactucinae</taxon>
        <taxon>Lactuca</taxon>
    </lineage>
</organism>
<dbReference type="Pfam" id="PF04525">
    <property type="entry name" value="LOR"/>
    <property type="match status" value="2"/>
</dbReference>
<keyword evidence="4" id="KW-1185">Reference proteome</keyword>
<evidence type="ECO:0000313" key="3">
    <source>
        <dbReference type="EMBL" id="CAH1433214.1"/>
    </source>
</evidence>
<dbReference type="Proteomes" id="UP001157418">
    <property type="component" value="Unassembled WGS sequence"/>
</dbReference>
<sequence length="300" mass="33015">MSRIHPSLENKSGLNRLTSDDHDHLDPVPVPVSSPKHTTLTVWKRSSMSFHGTDGFTVYDRNGKLAFRVDNYSRNSHVRSRWSCSSVNTNGGAGCGGGGSGGGALVLMDGSGNPLITLKPQIFSIQNQWNGCIYREDDNVSSKSNRRIFMMRRPSSSMMVLGRTKNEQDECEAEVFFTGTTTEHQNHHHAESEAGGGGGCDSRKLLRKPDFRIEGSFWNRNCKIKSTRSGEVAAKIMRKRTAPGAAMMSGGSNSTGSTIMLSEEVFTLVVKPGFDPQLIMAFVVVLDRICFKPFFTHLMC</sequence>
<feature type="region of interest" description="Disordered" evidence="2">
    <location>
        <begin position="182"/>
        <end position="201"/>
    </location>
</feature>
<protein>
    <submittedName>
        <fullName evidence="3">Uncharacterized protein</fullName>
    </submittedName>
</protein>
<dbReference type="EMBL" id="CAKMRJ010003334">
    <property type="protein sequence ID" value="CAH1433214.1"/>
    <property type="molecule type" value="Genomic_DNA"/>
</dbReference>